<feature type="compositionally biased region" description="Polar residues" evidence="1">
    <location>
        <begin position="81"/>
        <end position="94"/>
    </location>
</feature>
<feature type="region of interest" description="Disordered" evidence="1">
    <location>
        <begin position="78"/>
        <end position="101"/>
    </location>
</feature>
<reference evidence="2" key="1">
    <citation type="journal article" date="2022" name="Int. J. Mol. Sci.">
        <title>Draft Genome of Tanacetum Coccineum: Genomic Comparison of Closely Related Tanacetum-Family Plants.</title>
        <authorList>
            <person name="Yamashiro T."/>
            <person name="Shiraishi A."/>
            <person name="Nakayama K."/>
            <person name="Satake H."/>
        </authorList>
    </citation>
    <scope>NUCLEOTIDE SEQUENCE</scope>
</reference>
<protein>
    <recommendedName>
        <fullName evidence="4">Reverse transcriptase domain-containing protein</fullName>
    </recommendedName>
</protein>
<keyword evidence="3" id="KW-1185">Reference proteome</keyword>
<reference evidence="2" key="2">
    <citation type="submission" date="2022-01" db="EMBL/GenBank/DDBJ databases">
        <authorList>
            <person name="Yamashiro T."/>
            <person name="Shiraishi A."/>
            <person name="Satake H."/>
            <person name="Nakayama K."/>
        </authorList>
    </citation>
    <scope>NUCLEOTIDE SEQUENCE</scope>
</reference>
<sequence>MTTGGEPFAISIKKEANTSNDRNITFVATPNTHYTKEPLNATSELNPNDPVLQFIVQNFDPVNTMYTAFIHARKEVPHRSLPTSGNPSGEPWNSDSEEAHLSKSLGKTFVENDEVEPIPANTLDANNTKGKDGLKVPANLKAYDGMSDPDDHLTVFMGTMDIHKLLKPVWCRFFPITLCGATRFWAEDANNENRLREPRQGNRETKQHATYKDIPRRPKDKFVSCTATRYNEHHKALHNPFTTLIKSPTEIFATTEGKSVLWPPPKMFTPTNKRDITKYCEFHKDHGHDTNDCIDLRKEIEICVRNGRLSHLVRGAKTENNSQAVVPLGSRNGNRPQIE</sequence>
<evidence type="ECO:0008006" key="4">
    <source>
        <dbReference type="Google" id="ProtNLM"/>
    </source>
</evidence>
<gene>
    <name evidence="2" type="ORF">Tco_1121368</name>
</gene>
<name>A0ABQ5J0F6_9ASTR</name>
<evidence type="ECO:0000256" key="1">
    <source>
        <dbReference type="SAM" id="MobiDB-lite"/>
    </source>
</evidence>
<dbReference type="PANTHER" id="PTHR33223">
    <property type="entry name" value="CCHC-TYPE DOMAIN-CONTAINING PROTEIN"/>
    <property type="match status" value="1"/>
</dbReference>
<evidence type="ECO:0000313" key="2">
    <source>
        <dbReference type="EMBL" id="GJU04938.1"/>
    </source>
</evidence>
<dbReference type="PANTHER" id="PTHR33223:SF10">
    <property type="entry name" value="AMINOTRANSFERASE-LIKE PLANT MOBILE DOMAIN-CONTAINING PROTEIN"/>
    <property type="match status" value="1"/>
</dbReference>
<evidence type="ECO:0000313" key="3">
    <source>
        <dbReference type="Proteomes" id="UP001151760"/>
    </source>
</evidence>
<dbReference type="EMBL" id="BQNB010021298">
    <property type="protein sequence ID" value="GJU04938.1"/>
    <property type="molecule type" value="Genomic_DNA"/>
</dbReference>
<comment type="caution">
    <text evidence="2">The sequence shown here is derived from an EMBL/GenBank/DDBJ whole genome shotgun (WGS) entry which is preliminary data.</text>
</comment>
<dbReference type="Proteomes" id="UP001151760">
    <property type="component" value="Unassembled WGS sequence"/>
</dbReference>
<organism evidence="2 3">
    <name type="scientific">Tanacetum coccineum</name>
    <dbReference type="NCBI Taxonomy" id="301880"/>
    <lineage>
        <taxon>Eukaryota</taxon>
        <taxon>Viridiplantae</taxon>
        <taxon>Streptophyta</taxon>
        <taxon>Embryophyta</taxon>
        <taxon>Tracheophyta</taxon>
        <taxon>Spermatophyta</taxon>
        <taxon>Magnoliopsida</taxon>
        <taxon>eudicotyledons</taxon>
        <taxon>Gunneridae</taxon>
        <taxon>Pentapetalae</taxon>
        <taxon>asterids</taxon>
        <taxon>campanulids</taxon>
        <taxon>Asterales</taxon>
        <taxon>Asteraceae</taxon>
        <taxon>Asteroideae</taxon>
        <taxon>Anthemideae</taxon>
        <taxon>Anthemidinae</taxon>
        <taxon>Tanacetum</taxon>
    </lineage>
</organism>
<proteinExistence type="predicted"/>
<accession>A0ABQ5J0F6</accession>